<dbReference type="STRING" id="1227077.SAMN04515668_3514"/>
<dbReference type="Proteomes" id="UP000199029">
    <property type="component" value="Unassembled WGS sequence"/>
</dbReference>
<organism evidence="1 2">
    <name type="scientific">Hymenobacter arizonensis</name>
    <name type="common">Siccationidurans arizonensis</name>
    <dbReference type="NCBI Taxonomy" id="1227077"/>
    <lineage>
        <taxon>Bacteria</taxon>
        <taxon>Pseudomonadati</taxon>
        <taxon>Bacteroidota</taxon>
        <taxon>Cytophagia</taxon>
        <taxon>Cytophagales</taxon>
        <taxon>Hymenobacteraceae</taxon>
        <taxon>Hymenobacter</taxon>
    </lineage>
</organism>
<accession>A0A1I6ABP7</accession>
<dbReference type="AlphaFoldDB" id="A0A1I6ABP7"/>
<proteinExistence type="predicted"/>
<gene>
    <name evidence="1" type="ORF">SAMN04515668_3514</name>
</gene>
<reference evidence="2" key="1">
    <citation type="submission" date="2016-10" db="EMBL/GenBank/DDBJ databases">
        <authorList>
            <person name="Varghese N."/>
            <person name="Submissions S."/>
        </authorList>
    </citation>
    <scope>NUCLEOTIDE SEQUENCE [LARGE SCALE GENOMIC DNA]</scope>
    <source>
        <strain evidence="2">OR362-8,ATCC BAA-1266,JCM 13504</strain>
    </source>
</reference>
<evidence type="ECO:0000313" key="1">
    <source>
        <dbReference type="EMBL" id="SFQ66043.1"/>
    </source>
</evidence>
<dbReference type="EMBL" id="FOXS01000005">
    <property type="protein sequence ID" value="SFQ66043.1"/>
    <property type="molecule type" value="Genomic_DNA"/>
</dbReference>
<evidence type="ECO:0000313" key="2">
    <source>
        <dbReference type="Proteomes" id="UP000199029"/>
    </source>
</evidence>
<sequence>MFEPQARTGVVALVERRPNKEYCDVRLSFNECNHPS</sequence>
<protein>
    <submittedName>
        <fullName evidence="1">Uncharacterized protein</fullName>
    </submittedName>
</protein>
<name>A0A1I6ABP7_HYMAR</name>
<keyword evidence="2" id="KW-1185">Reference proteome</keyword>